<dbReference type="PANTHER" id="PTHR31468">
    <property type="entry name" value="1,3-BETA-GLUCANOSYLTRANSFERASE GAS1"/>
    <property type="match status" value="1"/>
</dbReference>
<comment type="similarity">
    <text evidence="2 9">Belongs to the glycosyl hydrolase 72 family.</text>
</comment>
<keyword evidence="8 9" id="KW-0449">Lipoprotein</keyword>
<name>A0A6A6TYE3_9PEZI</name>
<proteinExistence type="inferred from homology"/>
<accession>A0A6A6TYE3</accession>
<evidence type="ECO:0000256" key="4">
    <source>
        <dbReference type="ARBA" id="ARBA00022679"/>
    </source>
</evidence>
<comment type="function">
    <text evidence="9">Splits internally a 1,3-beta-glucan molecule and transfers the newly generated reducing end (the donor) to the non-reducing end of another 1,3-beta-glucan molecule (the acceptor) forming a 1,3-beta linkage, resulting in the elongation of 1,3-beta-glucan chains in the cell wall.</text>
</comment>
<feature type="chain" id="PRO_5025704642" description="1,3-beta-glucanosyltransferase" evidence="9">
    <location>
        <begin position="20"/>
        <end position="120"/>
    </location>
</feature>
<evidence type="ECO:0000256" key="2">
    <source>
        <dbReference type="ARBA" id="ARBA00007528"/>
    </source>
</evidence>
<organism evidence="10 11">
    <name type="scientific">Microthyrium microscopicum</name>
    <dbReference type="NCBI Taxonomy" id="703497"/>
    <lineage>
        <taxon>Eukaryota</taxon>
        <taxon>Fungi</taxon>
        <taxon>Dikarya</taxon>
        <taxon>Ascomycota</taxon>
        <taxon>Pezizomycotina</taxon>
        <taxon>Dothideomycetes</taxon>
        <taxon>Dothideomycetes incertae sedis</taxon>
        <taxon>Microthyriales</taxon>
        <taxon>Microthyriaceae</taxon>
        <taxon>Microthyrium</taxon>
    </lineage>
</organism>
<evidence type="ECO:0000256" key="7">
    <source>
        <dbReference type="ARBA" id="ARBA00023180"/>
    </source>
</evidence>
<dbReference type="GO" id="GO:0098552">
    <property type="term" value="C:side of membrane"/>
    <property type="evidence" value="ECO:0007669"/>
    <property type="project" value="UniProtKB-KW"/>
</dbReference>
<evidence type="ECO:0000313" key="11">
    <source>
        <dbReference type="Proteomes" id="UP000799302"/>
    </source>
</evidence>
<feature type="signal peptide" evidence="9">
    <location>
        <begin position="1"/>
        <end position="19"/>
    </location>
</feature>
<comment type="subcellular location">
    <subcellularLocation>
        <location evidence="1 9">Cell membrane</location>
        <topology evidence="1 9">Lipid-anchor</topology>
        <topology evidence="1 9">GPI-anchor</topology>
    </subcellularLocation>
</comment>
<keyword evidence="11" id="KW-1185">Reference proteome</keyword>
<gene>
    <name evidence="10" type="ORF">BT63DRAFT_418461</name>
</gene>
<sequence>MKFLFWSAFLLLLVNLVASLVVREMRVHSLLRRESSFSKTPPVTVKGNAFFTGEKRFYIRGMDYQPGGPSDLTDAIADPALCSRDISKFRALGISTIRIYTVGNSKSHDECMRLLAEAGI</sequence>
<protein>
    <recommendedName>
        <fullName evidence="9">1,3-beta-glucanosyltransferase</fullName>
        <ecNumber evidence="9">2.4.1.-</ecNumber>
    </recommendedName>
</protein>
<dbReference type="AlphaFoldDB" id="A0A6A6TYE3"/>
<keyword evidence="5 9" id="KW-0732">Signal</keyword>
<dbReference type="Proteomes" id="UP000799302">
    <property type="component" value="Unassembled WGS sequence"/>
</dbReference>
<evidence type="ECO:0000256" key="8">
    <source>
        <dbReference type="ARBA" id="ARBA00023288"/>
    </source>
</evidence>
<dbReference type="EC" id="2.4.1.-" evidence="9"/>
<evidence type="ECO:0000256" key="1">
    <source>
        <dbReference type="ARBA" id="ARBA00004609"/>
    </source>
</evidence>
<evidence type="ECO:0000313" key="10">
    <source>
        <dbReference type="EMBL" id="KAF2664351.1"/>
    </source>
</evidence>
<dbReference type="Gene3D" id="3.20.20.80">
    <property type="entry name" value="Glycosidases"/>
    <property type="match status" value="1"/>
</dbReference>
<keyword evidence="6 9" id="KW-0472">Membrane</keyword>
<reference evidence="10" key="1">
    <citation type="journal article" date="2020" name="Stud. Mycol.">
        <title>101 Dothideomycetes genomes: a test case for predicting lifestyles and emergence of pathogens.</title>
        <authorList>
            <person name="Haridas S."/>
            <person name="Albert R."/>
            <person name="Binder M."/>
            <person name="Bloem J."/>
            <person name="Labutti K."/>
            <person name="Salamov A."/>
            <person name="Andreopoulos B."/>
            <person name="Baker S."/>
            <person name="Barry K."/>
            <person name="Bills G."/>
            <person name="Bluhm B."/>
            <person name="Cannon C."/>
            <person name="Castanera R."/>
            <person name="Culley D."/>
            <person name="Daum C."/>
            <person name="Ezra D."/>
            <person name="Gonzalez J."/>
            <person name="Henrissat B."/>
            <person name="Kuo A."/>
            <person name="Liang C."/>
            <person name="Lipzen A."/>
            <person name="Lutzoni F."/>
            <person name="Magnuson J."/>
            <person name="Mondo S."/>
            <person name="Nolan M."/>
            <person name="Ohm R."/>
            <person name="Pangilinan J."/>
            <person name="Park H.-J."/>
            <person name="Ramirez L."/>
            <person name="Alfaro M."/>
            <person name="Sun H."/>
            <person name="Tritt A."/>
            <person name="Yoshinaga Y."/>
            <person name="Zwiers L.-H."/>
            <person name="Turgeon B."/>
            <person name="Goodwin S."/>
            <person name="Spatafora J."/>
            <person name="Crous P."/>
            <person name="Grigoriev I."/>
        </authorList>
    </citation>
    <scope>NUCLEOTIDE SEQUENCE</scope>
    <source>
        <strain evidence="10">CBS 115976</strain>
    </source>
</reference>
<keyword evidence="4 9" id="KW-0808">Transferase</keyword>
<dbReference type="Pfam" id="PF03198">
    <property type="entry name" value="Glyco_hydro_72"/>
    <property type="match status" value="1"/>
</dbReference>
<evidence type="ECO:0000256" key="3">
    <source>
        <dbReference type="ARBA" id="ARBA00022622"/>
    </source>
</evidence>
<evidence type="ECO:0000256" key="9">
    <source>
        <dbReference type="RuleBase" id="RU361209"/>
    </source>
</evidence>
<dbReference type="GO" id="GO:0005886">
    <property type="term" value="C:plasma membrane"/>
    <property type="evidence" value="ECO:0007669"/>
    <property type="project" value="UniProtKB-SubCell"/>
</dbReference>
<dbReference type="SUPFAM" id="SSF51445">
    <property type="entry name" value="(Trans)glycosidases"/>
    <property type="match status" value="1"/>
</dbReference>
<dbReference type="GO" id="GO:0031505">
    <property type="term" value="P:fungal-type cell wall organization"/>
    <property type="evidence" value="ECO:0007669"/>
    <property type="project" value="TreeGrafter"/>
</dbReference>
<evidence type="ECO:0000256" key="5">
    <source>
        <dbReference type="ARBA" id="ARBA00022729"/>
    </source>
</evidence>
<evidence type="ECO:0000256" key="6">
    <source>
        <dbReference type="ARBA" id="ARBA00023136"/>
    </source>
</evidence>
<dbReference type="InterPro" id="IPR017853">
    <property type="entry name" value="GH"/>
</dbReference>
<dbReference type="GO" id="GO:0071970">
    <property type="term" value="P:fungal-type cell wall (1-&gt;3)-beta-D-glucan biosynthetic process"/>
    <property type="evidence" value="ECO:0007669"/>
    <property type="project" value="TreeGrafter"/>
</dbReference>
<keyword evidence="7" id="KW-0325">Glycoprotein</keyword>
<dbReference type="EMBL" id="MU004243">
    <property type="protein sequence ID" value="KAF2664351.1"/>
    <property type="molecule type" value="Genomic_DNA"/>
</dbReference>
<dbReference type="PANTHER" id="PTHR31468:SF5">
    <property type="entry name" value="1,3-BETA-GLUCANOSYLTRANSFERASE GAS5"/>
    <property type="match status" value="1"/>
</dbReference>
<dbReference type="OrthoDB" id="421038at2759"/>
<keyword evidence="3 9" id="KW-0336">GPI-anchor</keyword>
<dbReference type="InterPro" id="IPR004886">
    <property type="entry name" value="Glucanosyltransferase"/>
</dbReference>
<dbReference type="GO" id="GO:0042124">
    <property type="term" value="F:1,3-beta-glucanosyltransferase activity"/>
    <property type="evidence" value="ECO:0007669"/>
    <property type="project" value="TreeGrafter"/>
</dbReference>